<evidence type="ECO:0000313" key="2">
    <source>
        <dbReference type="EMBL" id="AKY02796.1"/>
    </source>
</evidence>
<dbReference type="Proteomes" id="UP000201833">
    <property type="component" value="Segment"/>
</dbReference>
<keyword evidence="1" id="KW-1133">Transmembrane helix</keyword>
<keyword evidence="1" id="KW-0812">Transmembrane</keyword>
<name>A0A0K1Y6R8_9CAUD</name>
<protein>
    <submittedName>
        <fullName evidence="2">Uncharacterized protein</fullName>
    </submittedName>
</protein>
<feature type="transmembrane region" description="Helical" evidence="1">
    <location>
        <begin position="35"/>
        <end position="52"/>
    </location>
</feature>
<dbReference type="GeneID" id="26641324"/>
<gene>
    <name evidence="2" type="ORF">SEA_BROWNCNA_83</name>
</gene>
<accession>A0A0K1Y6R8</accession>
<proteinExistence type="predicted"/>
<dbReference type="RefSeq" id="YP_009215000.1">
    <property type="nucleotide sequence ID" value="NC_028968.1"/>
</dbReference>
<dbReference type="KEGG" id="vg:26641324"/>
<evidence type="ECO:0000313" key="3">
    <source>
        <dbReference type="Proteomes" id="UP000201833"/>
    </source>
</evidence>
<reference evidence="3" key="1">
    <citation type="submission" date="2015-07" db="EMBL/GenBank/DDBJ databases">
        <authorList>
            <person name="Peister A."/>
            <person name="Blumer L.S."/>
            <person name="Brown G.E."/>
            <person name="Attia A.B."/>
            <person name="Bradley K.A."/>
            <person name="Cerda N.J."/>
            <person name="Comeaux R.M."/>
            <person name="Delaney R."/>
            <person name="Fowler D.R."/>
            <person name="Garner J.A."/>
            <person name="McGary K.L."/>
            <person name="Moore J.H."/>
            <person name="Morris L.K."/>
            <person name="Powell E.M."/>
            <person name="Williams C.L."/>
            <person name="Williams R.L."/>
            <person name="Wilson J.B."/>
            <person name="Witherspoon E.J."/>
            <person name="Bolles M.R."/>
            <person name="Garrick M."/>
            <person name="Lowe A.R."/>
            <person name="Delesalle V.A."/>
            <person name="Bradley K.W."/>
            <person name="Asai D.J."/>
            <person name="Bowman C.A."/>
            <person name="Russell D.A."/>
            <person name="Pope W.H."/>
            <person name="Jacobs-Sera D."/>
            <person name="Hendrix R.W."/>
            <person name="Hatfull G.F."/>
        </authorList>
    </citation>
    <scope>NUCLEOTIDE SEQUENCE [LARGE SCALE GENOMIC DNA]</scope>
</reference>
<dbReference type="EMBL" id="KT270441">
    <property type="protein sequence ID" value="AKY02796.1"/>
    <property type="molecule type" value="Genomic_DNA"/>
</dbReference>
<feature type="transmembrane region" description="Helical" evidence="1">
    <location>
        <begin position="7"/>
        <end position="29"/>
    </location>
</feature>
<keyword evidence="1" id="KW-0472">Membrane</keyword>
<keyword evidence="3" id="KW-1185">Reference proteome</keyword>
<dbReference type="OrthoDB" id="14932at10239"/>
<sequence length="163" mass="18292">MATLRDWLTWWFVVIPVCMGIAYGLDLLLGWQWSWRDAALGVALGLIVRVWLLHWERVNRERALADAPAVVDPATEVSPGTAMVALVMAVNARPWWAPWRPCHTDHVTLAETTLDRPLVGDVRVGLASDRFVILDDIGALLEYHGWRENFQAGATITAIVRTL</sequence>
<evidence type="ECO:0000256" key="1">
    <source>
        <dbReference type="SAM" id="Phobius"/>
    </source>
</evidence>
<organism evidence="2 3">
    <name type="scientific">Mycobacterium phage BrownCNA</name>
    <dbReference type="NCBI Taxonomy" id="1698252"/>
    <lineage>
        <taxon>Viruses</taxon>
        <taxon>Duplodnaviria</taxon>
        <taxon>Heunggongvirae</taxon>
        <taxon>Uroviricota</taxon>
        <taxon>Caudoviricetes</taxon>
        <taxon>Bclasvirinae</taxon>
        <taxon>Coopervirus</taxon>
        <taxon>Coopervirus brownCNA</taxon>
    </lineage>
</organism>